<dbReference type="AlphaFoldDB" id="A0A412H3Y6"/>
<reference evidence="2 3" key="1">
    <citation type="submission" date="2018-08" db="EMBL/GenBank/DDBJ databases">
        <title>A genome reference for cultivated species of the human gut microbiota.</title>
        <authorList>
            <person name="Zou Y."/>
            <person name="Xue W."/>
            <person name="Luo G."/>
        </authorList>
    </citation>
    <scope>NUCLEOTIDE SEQUENCE [LARGE SCALE GENOMIC DNA]</scope>
    <source>
        <strain evidence="2 3">AF24-16AC</strain>
    </source>
</reference>
<name>A0A412H3Y6_9BACT</name>
<dbReference type="PANTHER" id="PTHR39639">
    <property type="entry name" value="CHROMOSOME 16, WHOLE GENOME SHOTGUN SEQUENCE"/>
    <property type="match status" value="1"/>
</dbReference>
<feature type="domain" description="GmrSD restriction endonucleases N-terminal" evidence="1">
    <location>
        <begin position="26"/>
        <end position="174"/>
    </location>
</feature>
<proteinExistence type="predicted"/>
<dbReference type="RefSeq" id="WP_118431694.1">
    <property type="nucleotide sequence ID" value="NZ_CATVWJ010000027.1"/>
</dbReference>
<accession>A0A412H3Y6</accession>
<dbReference type="PANTHER" id="PTHR39639:SF1">
    <property type="entry name" value="DUF262 DOMAIN-CONTAINING PROTEIN"/>
    <property type="match status" value="1"/>
</dbReference>
<organism evidence="2 3">
    <name type="scientific">Phocaeicola plebeius</name>
    <dbReference type="NCBI Taxonomy" id="310297"/>
    <lineage>
        <taxon>Bacteria</taxon>
        <taxon>Pseudomonadati</taxon>
        <taxon>Bacteroidota</taxon>
        <taxon>Bacteroidia</taxon>
        <taxon>Bacteroidales</taxon>
        <taxon>Bacteroidaceae</taxon>
        <taxon>Phocaeicola</taxon>
    </lineage>
</organism>
<dbReference type="InterPro" id="IPR038461">
    <property type="entry name" value="Schlafen_AlbA_2_dom_sf"/>
</dbReference>
<evidence type="ECO:0000313" key="3">
    <source>
        <dbReference type="Proteomes" id="UP000285750"/>
    </source>
</evidence>
<dbReference type="Pfam" id="PF03235">
    <property type="entry name" value="GmrSD_N"/>
    <property type="match status" value="1"/>
</dbReference>
<sequence length="605" mass="70100">MNGNPISSTAISVQMAYQYYIENKFIVNRKYQRKLVWTMEEKAAFIDSLQKFYSVPLFLFANKNIEGVTSFEIIDGMQRLNAIMAFIENEYPIKTSDGEYRYFDLETLSSTKSAMDNGEIIQRTPKLERQLCVNITNYPLPFSFISADEKSIEDIFRRINSYGRQLSNQEIRQAGAIGLFPELVRKVSCIIRGDVSPHDQLKLNEMKLISLSNKRLNYGIVMEDIYWVQQHIITIPNMRVSRDEELIAWILSYMIMGEQVSPTSYTLNKLYKYSISDDENLSTKIEAQIEHLGSTTIQQWFSSIHSFIIDILDYAKKDFRTLVFSEEYSEGLVRTYQVIFLALFELIIKEKMCVSDKAQLINKLDKIAKKHLLGISKSKWDAKDRFERIQSIKGIIKCCFKEATGNNVLNENWTLELDNLLRLSRIEGSQYDFKSGFHDLIENSKFNTKLVQKIIEILTAEVNKGPQTYGYVIVGLTEGEKDFERFKKHYNTSKGELFAGTDFYITGVEDEIKKYYGGDGDKLQNDILNTIKNTSAIDETVKNYITQHFRMVKYKEHDIIVFQLKSENDPVLYNDTIYVRKGNNTEAVTGASAIKDFYMKIFSNK</sequence>
<evidence type="ECO:0000259" key="1">
    <source>
        <dbReference type="Pfam" id="PF03235"/>
    </source>
</evidence>
<protein>
    <submittedName>
        <fullName evidence="2">DUF262 domain-containing protein</fullName>
    </submittedName>
</protein>
<dbReference type="Gene3D" id="3.30.950.30">
    <property type="entry name" value="Schlafen, AAA domain"/>
    <property type="match status" value="1"/>
</dbReference>
<dbReference type="Proteomes" id="UP000285750">
    <property type="component" value="Unassembled WGS sequence"/>
</dbReference>
<dbReference type="InterPro" id="IPR004919">
    <property type="entry name" value="GmrSD_N"/>
</dbReference>
<dbReference type="EMBL" id="QRUY01000026">
    <property type="protein sequence ID" value="RGS05743.1"/>
    <property type="molecule type" value="Genomic_DNA"/>
</dbReference>
<evidence type="ECO:0000313" key="2">
    <source>
        <dbReference type="EMBL" id="RGS05743.1"/>
    </source>
</evidence>
<comment type="caution">
    <text evidence="2">The sequence shown here is derived from an EMBL/GenBank/DDBJ whole genome shotgun (WGS) entry which is preliminary data.</text>
</comment>
<gene>
    <name evidence="2" type="ORF">DWY14_11385</name>
</gene>